<dbReference type="Proteomes" id="UP001369082">
    <property type="component" value="Unassembled WGS sequence"/>
</dbReference>
<feature type="domain" description="Hda lid" evidence="3">
    <location>
        <begin position="176"/>
        <end position="240"/>
    </location>
</feature>
<dbReference type="PANTHER" id="PTHR30050:SF5">
    <property type="entry name" value="DNAA REGULATORY INACTIVATOR HDA"/>
    <property type="match status" value="1"/>
</dbReference>
<proteinExistence type="inferred from homology"/>
<comment type="similarity">
    <text evidence="1">Belongs to the DnaA family.</text>
</comment>
<dbReference type="Gene3D" id="1.10.8.60">
    <property type="match status" value="1"/>
</dbReference>
<dbReference type="PRINTS" id="PR00051">
    <property type="entry name" value="DNAA"/>
</dbReference>
<comment type="caution">
    <text evidence="4">The sequence shown here is derived from an EMBL/GenBank/DDBJ whole genome shotgun (WGS) entry which is preliminary data.</text>
</comment>
<accession>A0ABU9GQG2</accession>
<dbReference type="EMBL" id="JBAKAZ010000023">
    <property type="protein sequence ID" value="MEL0629474.1"/>
    <property type="molecule type" value="Genomic_DNA"/>
</dbReference>
<sequence length="242" mass="27411">MPQDELRFQYPLLALKFPDDETFASFYPGQNAALLTQLKNNVVGIGEPILYMWGESGSGRSHLLHALCSEVDEQGESVAYIPLHHYRSMTLDIFENMENISLVCIDNVDAIAGDAQWEKALFDFYNRWLDNKDNRAPGANLVISASDLPKKIGIDLVDLISRLEWGACHHLQSLNDEEKLGALQLRAQLKGMRLPIDVGRFLLNRLSREMCMLLNTLDRLDNASLEAKRKLTIPFVKEVLNL</sequence>
<evidence type="ECO:0000259" key="2">
    <source>
        <dbReference type="Pfam" id="PF00308"/>
    </source>
</evidence>
<gene>
    <name evidence="4" type="primary">hda</name>
    <name evidence="4" type="ORF">V6256_07625</name>
</gene>
<dbReference type="NCBIfam" id="NF005982">
    <property type="entry name" value="PRK08084.1"/>
    <property type="match status" value="1"/>
</dbReference>
<reference evidence="4 5" key="1">
    <citation type="submission" date="2024-02" db="EMBL/GenBank/DDBJ databases">
        <title>Bacteria isolated from the canopy kelp, Nereocystis luetkeana.</title>
        <authorList>
            <person name="Pfister C.A."/>
            <person name="Younker I.T."/>
            <person name="Light S.H."/>
        </authorList>
    </citation>
    <scope>NUCLEOTIDE SEQUENCE [LARGE SCALE GENOMIC DNA]</scope>
    <source>
        <strain evidence="4 5">TI.1.05</strain>
    </source>
</reference>
<evidence type="ECO:0000259" key="3">
    <source>
        <dbReference type="Pfam" id="PF22688"/>
    </source>
</evidence>
<protein>
    <submittedName>
        <fullName evidence="4">DnaA inactivator Hda</fullName>
    </submittedName>
</protein>
<keyword evidence="1" id="KW-0235">DNA replication</keyword>
<keyword evidence="5" id="KW-1185">Reference proteome</keyword>
<name>A0ABU9GQG2_9GAMM</name>
<dbReference type="Pfam" id="PF22688">
    <property type="entry name" value="Hda_lid"/>
    <property type="match status" value="1"/>
</dbReference>
<dbReference type="InterPro" id="IPR027417">
    <property type="entry name" value="P-loop_NTPase"/>
</dbReference>
<dbReference type="RefSeq" id="WP_341597483.1">
    <property type="nucleotide sequence ID" value="NZ_JBAKAZ010000023.1"/>
</dbReference>
<dbReference type="InterPro" id="IPR055199">
    <property type="entry name" value="Hda_lid"/>
</dbReference>
<dbReference type="Gene3D" id="3.40.50.300">
    <property type="entry name" value="P-loop containing nucleotide triphosphate hydrolases"/>
    <property type="match status" value="1"/>
</dbReference>
<feature type="domain" description="Chromosomal replication initiator protein DnaA ATPAse" evidence="2">
    <location>
        <begin position="22"/>
        <end position="167"/>
    </location>
</feature>
<organism evidence="4 5">
    <name type="scientific">Psychromonas aquatilis</name>
    <dbReference type="NCBI Taxonomy" id="2005072"/>
    <lineage>
        <taxon>Bacteria</taxon>
        <taxon>Pseudomonadati</taxon>
        <taxon>Pseudomonadota</taxon>
        <taxon>Gammaproteobacteria</taxon>
        <taxon>Alteromonadales</taxon>
        <taxon>Psychromonadaceae</taxon>
        <taxon>Psychromonas</taxon>
    </lineage>
</organism>
<dbReference type="NCBIfam" id="TIGR03420">
    <property type="entry name" value="DnaA_homol_Hda"/>
    <property type="match status" value="1"/>
</dbReference>
<dbReference type="Pfam" id="PF00308">
    <property type="entry name" value="Bac_DnaA"/>
    <property type="match status" value="1"/>
</dbReference>
<evidence type="ECO:0000313" key="5">
    <source>
        <dbReference type="Proteomes" id="UP001369082"/>
    </source>
</evidence>
<evidence type="ECO:0000256" key="1">
    <source>
        <dbReference type="RuleBase" id="RU004227"/>
    </source>
</evidence>
<dbReference type="PANTHER" id="PTHR30050">
    <property type="entry name" value="CHROMOSOMAL REPLICATION INITIATOR PROTEIN DNAA"/>
    <property type="match status" value="1"/>
</dbReference>
<dbReference type="InterPro" id="IPR020591">
    <property type="entry name" value="Chromosome_initiator_DnaA-like"/>
</dbReference>
<evidence type="ECO:0000313" key="4">
    <source>
        <dbReference type="EMBL" id="MEL0629474.1"/>
    </source>
</evidence>
<dbReference type="InterPro" id="IPR013317">
    <property type="entry name" value="DnaA_dom"/>
</dbReference>
<dbReference type="InterPro" id="IPR017788">
    <property type="entry name" value="Hda"/>
</dbReference>
<dbReference type="SUPFAM" id="SSF52540">
    <property type="entry name" value="P-loop containing nucleoside triphosphate hydrolases"/>
    <property type="match status" value="1"/>
</dbReference>